<dbReference type="GO" id="GO:0006538">
    <property type="term" value="P:L-glutamate catabolic process"/>
    <property type="evidence" value="ECO:0007669"/>
    <property type="project" value="InterPro"/>
</dbReference>
<dbReference type="Pfam" id="PF21077">
    <property type="entry name" value="GDH_ACT3"/>
    <property type="match status" value="1"/>
</dbReference>
<evidence type="ECO:0000313" key="8">
    <source>
        <dbReference type="Proteomes" id="UP000678281"/>
    </source>
</evidence>
<evidence type="ECO:0000259" key="3">
    <source>
        <dbReference type="Pfam" id="PF21074"/>
    </source>
</evidence>
<dbReference type="InterPro" id="IPR028971">
    <property type="entry name" value="NAD-GDH_cat"/>
</dbReference>
<dbReference type="InterPro" id="IPR049059">
    <property type="entry name" value="NAD_Glu_DH_HM1"/>
</dbReference>
<sequence length="1559" mass="168889">MNLVQANRPALLERAAALASEDAGFAEFLRSAVLATDTEDLARQAPDRFEAILRQSYAHLKAYSGTGSKLSVTAPTQPGEPLVLDIVSPDMPFIVDSALAALRAAGGTVRLFAHPVVREPSGRALSVLHIHSDPVSDLDAMVSEIDSTMAEVGQAVRDWQPMLERLRKAISALSEQKSSLADEPLRFLDWLIEHNFTFLGMRDYRIDGETLAPVAKSGLGILTDGEVKVLRSGPTFVESTPQHAAFIASNEPLLVTKANVRARVHRRQHMDYVGIKIYDGGGKAVGELRIVGLFTSQAQATPHTEVPIIRRKIAEVMRKSGVDPIGHDGRALLSALDSYPRDELFQIGGEQLFEFSTAIAGLYDRPRVRVLPRIDRFDNFVSVLVYVPRDRYDGAARARITQYLAEVYDGRVSAFYPHFPEGELVRVHVIIGRIAGKTPQPSRAELEANVDALTSNFGDILMATATDPAVMSDYRTAFSAAYQSRNSAEDAHVDVGVLHELGESARVAIRLRSRDGADGALGLKFYHREHAIPLSDRVPMIEAFGFRVIDERTYTVTPRDGVERYIHDMVLAPSDGVVLDLDMRGPAVEAGLLAVWDGLGESDQLNTLVTRTALGWNDAALLRALSRYLRQIGISYSQRYIAQVLVNQSGAAEALVGLFNALHDPDETNRDAKADGARKQIAAALDAMASLDEDTIIRRFLNLMEAAIRTNAFQRDPEGNRMPALAIKFDSSMVEGMVAPRPYREISVYSPRVEGIHMRFGAIARGGLRWSDRPEDFRTEVLGLVKAQQVKNAVIVPVGAKGGFVPKRLVAGMPREAFQAEGIASYKIFIGALLDVTDNLVDGAVVPPRAVVRRDGDDPYLVVAADKGTASFSDTANGIAISRGYWLGDAFASGGSAGYDHKKMGITARGGWEAVKRHFREMDRDIQREQFTAVGVGDMSGDVFGNGMLLSAQTRLVAAFDHRDIFIDPNPDAAKSLAERHRLFALPRSSWQDYDKALISSGGGIFSRSMKSVPLSAEIKTLLGITANHATPNEVITAILKADVDLLWFGGIGTYVRSGLESNAEVGDRANDAIRITGGEVRAKVIGEGANLGATQRGRIEYALKGGRINTDAIDNSAGVNSSDLEVNIKIAVAPLLASGTLGIEARNAFLVTMTDEVAALCLRNNYLQGLAISLAERAGLAELPDHRELIERLEDRGLLDRAVEFLPSDTVLENRVAAGTALVRPELAVILAYAKLTLYADLLDGRSIDNDYLAGELYRYFPGTLRSTYPEAVAGHRLKREVIATVLANAMINRGGPAFVTDLTAATSASPGETALAYAAARDVYGLSALNTAIDALDTLIDGDVQLALYAEVMALLRQESLWFLRNADVTQGLSDLVQRHAAGVAALRDLKGTDLPASLAQDVAEMAQSLKDKGVPETTAQQIAELPVIGYASDIVLVSERAGVSLADGATAFFGVFTTFRLWPVIAQSRALLLNDRFDRMALDRALANLMRAQRDLTADVLKTEGKSVDAKLVNWQVRRKAGIERTAAAVAELTQGKLTVSRLSVAAGLMADLAQE</sequence>
<keyword evidence="8" id="KW-1185">Reference proteome</keyword>
<dbReference type="Pfam" id="PF21074">
    <property type="entry name" value="GDH_C"/>
    <property type="match status" value="1"/>
</dbReference>
<dbReference type="PIRSF" id="PIRSF036761">
    <property type="entry name" value="GDH_Mll4104"/>
    <property type="match status" value="1"/>
</dbReference>
<protein>
    <submittedName>
        <fullName evidence="7">NAD-glutamate dehydrogenase</fullName>
    </submittedName>
</protein>
<dbReference type="InterPro" id="IPR036291">
    <property type="entry name" value="NAD(P)-bd_dom_sf"/>
</dbReference>
<dbReference type="Pfam" id="PF21073">
    <property type="entry name" value="GDH_HM1"/>
    <property type="match status" value="1"/>
</dbReference>
<evidence type="ECO:0000259" key="2">
    <source>
        <dbReference type="Pfam" id="PF05088"/>
    </source>
</evidence>
<feature type="domain" description="NAD-glutamate dehydrogenase ACT3" evidence="6">
    <location>
        <begin position="512"/>
        <end position="582"/>
    </location>
</feature>
<dbReference type="PANTHER" id="PTHR43403">
    <property type="entry name" value="NAD-SPECIFIC GLUTAMATE DEHYDROGENASE"/>
    <property type="match status" value="1"/>
</dbReference>
<accession>A0A942EB82</accession>
<dbReference type="Pfam" id="PF21075">
    <property type="entry name" value="GDH_ACT1"/>
    <property type="match status" value="1"/>
</dbReference>
<dbReference type="Gene3D" id="3.40.50.720">
    <property type="entry name" value="NAD(P)-binding Rossmann-like Domain"/>
    <property type="match status" value="1"/>
</dbReference>
<feature type="domain" description="NAD-glutamate dehydrogenase ACT2" evidence="5">
    <location>
        <begin position="369"/>
        <end position="455"/>
    </location>
</feature>
<dbReference type="GO" id="GO:0004352">
    <property type="term" value="F:glutamate dehydrogenase (NAD+) activity"/>
    <property type="evidence" value="ECO:0007669"/>
    <property type="project" value="InterPro"/>
</dbReference>
<dbReference type="GO" id="GO:0004069">
    <property type="term" value="F:L-aspartate:2-oxoglutarate aminotransferase activity"/>
    <property type="evidence" value="ECO:0007669"/>
    <property type="project" value="InterPro"/>
</dbReference>
<dbReference type="InterPro" id="IPR049064">
    <property type="entry name" value="NAD_Glu_DH_ACT3"/>
</dbReference>
<feature type="domain" description="NAD-specific glutamate dehydrogenase C-terminal" evidence="3">
    <location>
        <begin position="1221"/>
        <end position="1551"/>
    </location>
</feature>
<gene>
    <name evidence="7" type="ORF">KD146_10090</name>
</gene>
<dbReference type="InterPro" id="IPR007780">
    <property type="entry name" value="NAD_Glu_DH_bac"/>
</dbReference>
<dbReference type="Proteomes" id="UP000678281">
    <property type="component" value="Unassembled WGS sequence"/>
</dbReference>
<evidence type="ECO:0000256" key="1">
    <source>
        <dbReference type="ARBA" id="ARBA00023002"/>
    </source>
</evidence>
<dbReference type="RefSeq" id="WP_212658540.1">
    <property type="nucleotide sequence ID" value="NZ_JAGXTP010000001.1"/>
</dbReference>
<dbReference type="Pfam" id="PF21076">
    <property type="entry name" value="GDH_ACT2"/>
    <property type="match status" value="1"/>
</dbReference>
<dbReference type="InterPro" id="IPR049062">
    <property type="entry name" value="NAD_Glu_DH_ACT2"/>
</dbReference>
<evidence type="ECO:0000259" key="5">
    <source>
        <dbReference type="Pfam" id="PF21076"/>
    </source>
</evidence>
<dbReference type="Pfam" id="PF21078">
    <property type="entry name" value="GDH_HM3"/>
    <property type="match status" value="1"/>
</dbReference>
<reference evidence="7" key="1">
    <citation type="submission" date="2021-04" db="EMBL/GenBank/DDBJ databases">
        <title>Devosia litorisediminis sp. nov., isolated from a sand dune.</title>
        <authorList>
            <person name="Park S."/>
            <person name="Yoon J.-H."/>
        </authorList>
    </citation>
    <scope>NUCLEOTIDE SEQUENCE</scope>
    <source>
        <strain evidence="7">BSSL-BM10</strain>
    </source>
</reference>
<dbReference type="InterPro" id="IPR024727">
    <property type="entry name" value="NAD_Glu_DH_N_ACT1"/>
</dbReference>
<dbReference type="InterPro" id="IPR048381">
    <property type="entry name" value="GDH_C"/>
</dbReference>
<evidence type="ECO:0000259" key="6">
    <source>
        <dbReference type="Pfam" id="PF21077"/>
    </source>
</evidence>
<name>A0A942EB82_9HYPH</name>
<dbReference type="PANTHER" id="PTHR43403:SF1">
    <property type="entry name" value="NAD-SPECIFIC GLUTAMATE DEHYDROGENASE"/>
    <property type="match status" value="1"/>
</dbReference>
<feature type="domain" description="NAD-glutamate dehydrogenase N-terminal ACT1" evidence="4">
    <location>
        <begin position="28"/>
        <end position="128"/>
    </location>
</feature>
<evidence type="ECO:0000259" key="4">
    <source>
        <dbReference type="Pfam" id="PF21075"/>
    </source>
</evidence>
<dbReference type="InterPro" id="IPR049056">
    <property type="entry name" value="NAD_Glu_DH_HM3"/>
</dbReference>
<comment type="caution">
    <text evidence="7">The sequence shown here is derived from an EMBL/GenBank/DDBJ whole genome shotgun (WGS) entry which is preliminary data.</text>
</comment>
<dbReference type="SUPFAM" id="SSF51735">
    <property type="entry name" value="NAD(P)-binding Rossmann-fold domains"/>
    <property type="match status" value="1"/>
</dbReference>
<keyword evidence="1" id="KW-0560">Oxidoreductase</keyword>
<proteinExistence type="predicted"/>
<dbReference type="SUPFAM" id="SSF53223">
    <property type="entry name" value="Aminoacid dehydrogenase-like, N-terminal domain"/>
    <property type="match status" value="1"/>
</dbReference>
<feature type="domain" description="NAD-glutamate dehydrogenase catalytic" evidence="2">
    <location>
        <begin position="680"/>
        <end position="1175"/>
    </location>
</feature>
<dbReference type="EMBL" id="JAGXTP010000001">
    <property type="protein sequence ID" value="MBS3849042.1"/>
    <property type="molecule type" value="Genomic_DNA"/>
</dbReference>
<dbReference type="InterPro" id="IPR046346">
    <property type="entry name" value="Aminoacid_DH-like_N_sf"/>
</dbReference>
<organism evidence="7 8">
    <name type="scientific">Devosia litorisediminis</name>
    <dbReference type="NCBI Taxonomy" id="2829817"/>
    <lineage>
        <taxon>Bacteria</taxon>
        <taxon>Pseudomonadati</taxon>
        <taxon>Pseudomonadota</taxon>
        <taxon>Alphaproteobacteria</taxon>
        <taxon>Hyphomicrobiales</taxon>
        <taxon>Devosiaceae</taxon>
        <taxon>Devosia</taxon>
    </lineage>
</organism>
<evidence type="ECO:0000313" key="7">
    <source>
        <dbReference type="EMBL" id="MBS3849042.1"/>
    </source>
</evidence>
<dbReference type="Pfam" id="PF05088">
    <property type="entry name" value="Bac_GDH_CD"/>
    <property type="match status" value="1"/>
</dbReference>